<dbReference type="InterPro" id="IPR007757">
    <property type="entry name" value="MT-A70-like"/>
</dbReference>
<dbReference type="HOGENOM" id="CLU_046318_0_0_1"/>
<dbReference type="OrthoDB" id="14833at2759"/>
<dbReference type="GeneID" id="4838322"/>
<sequence>MSRAVSKSRPSTSNANHANRYTYNKFGSRKESASTRETAIAGSLESSRSSRENQNQNHNQNLNPKKISASSEIDYCNHYIHTKQNAISQIRNIANPTEGYPKLSKLHQLKRAQVEKHATTPYGVRVATDKIIPTINSWIDNYGLKFDVIMIGALVENQFILPLLNSIPISKLCAKPGFLFIWATTQKIIELTSLLNNDNFNKKFRRSEELIFLPVDKDSPYYPDNSGDSVSLLEKQQWHCWMCITGTVRRSTDNHLIHCNVDTDLQIESAGNKKKSSVPEAMYRVAENFSNSNRRLHIIPSKTGYDCPIKIRKGWVIMGPDVILNNFDPMNYSRELNAASVVQYNTYANGSNTGANAQYLVPQTNEIEDLRPKSPVSGGKKTNST</sequence>
<evidence type="ECO:0008006" key="7">
    <source>
        <dbReference type="Google" id="ProtNLM"/>
    </source>
</evidence>
<evidence type="ECO:0000256" key="2">
    <source>
        <dbReference type="ARBA" id="ARBA00023242"/>
    </source>
</evidence>
<feature type="compositionally biased region" description="Polar residues" evidence="4">
    <location>
        <begin position="8"/>
        <end position="22"/>
    </location>
</feature>
<dbReference type="GO" id="GO:0005634">
    <property type="term" value="C:nucleus"/>
    <property type="evidence" value="ECO:0007669"/>
    <property type="project" value="UniProtKB-SubCell"/>
</dbReference>
<accession>A3LR14</accession>
<evidence type="ECO:0000256" key="4">
    <source>
        <dbReference type="SAM" id="MobiDB-lite"/>
    </source>
</evidence>
<comment type="similarity">
    <text evidence="3">Belongs to the MT-A70-like family.</text>
</comment>
<dbReference type="Proteomes" id="UP000002258">
    <property type="component" value="Chromosome 3"/>
</dbReference>
<organism evidence="5 6">
    <name type="scientific">Scheffersomyces stipitis (strain ATCC 58785 / CBS 6054 / NBRC 10063 / NRRL Y-11545)</name>
    <name type="common">Yeast</name>
    <name type="synonym">Pichia stipitis</name>
    <dbReference type="NCBI Taxonomy" id="322104"/>
    <lineage>
        <taxon>Eukaryota</taxon>
        <taxon>Fungi</taxon>
        <taxon>Dikarya</taxon>
        <taxon>Ascomycota</taxon>
        <taxon>Saccharomycotina</taxon>
        <taxon>Pichiomycetes</taxon>
        <taxon>Debaryomycetaceae</taxon>
        <taxon>Scheffersomyces</taxon>
    </lineage>
</organism>
<comment type="subcellular location">
    <subcellularLocation>
        <location evidence="1">Nucleus</location>
    </subcellularLocation>
</comment>
<dbReference type="STRING" id="322104.A3LR14"/>
<dbReference type="PROSITE" id="PS51143">
    <property type="entry name" value="MT_A70"/>
    <property type="match status" value="1"/>
</dbReference>
<dbReference type="InterPro" id="IPR045123">
    <property type="entry name" value="METTL14-like"/>
</dbReference>
<feature type="compositionally biased region" description="Low complexity" evidence="4">
    <location>
        <begin position="43"/>
        <end position="63"/>
    </location>
</feature>
<name>A3LR14_PICST</name>
<reference evidence="5 6" key="1">
    <citation type="journal article" date="2007" name="Nat. Biotechnol.">
        <title>Genome sequence of the lignocellulose-bioconverting and xylose-fermenting yeast Pichia stipitis.</title>
        <authorList>
            <person name="Jeffries T.W."/>
            <person name="Grigoriev I.V."/>
            <person name="Grimwood J."/>
            <person name="Laplaza J.M."/>
            <person name="Aerts A."/>
            <person name="Salamov A."/>
            <person name="Schmutz J."/>
            <person name="Lindquist E."/>
            <person name="Dehal P."/>
            <person name="Shapiro H."/>
            <person name="Jin Y.S."/>
            <person name="Passoth V."/>
            <person name="Richardson P.M."/>
        </authorList>
    </citation>
    <scope>NUCLEOTIDE SEQUENCE [LARGE SCALE GENOMIC DNA]</scope>
    <source>
        <strain evidence="6">ATCC 58785 / CBS 6054 / NBRC 10063 / NRRL Y-11545</strain>
    </source>
</reference>
<dbReference type="KEGG" id="pic:PICST_35413"/>
<dbReference type="Pfam" id="PF05063">
    <property type="entry name" value="MT-A70"/>
    <property type="match status" value="1"/>
</dbReference>
<dbReference type="InParanoid" id="A3LR14"/>
<dbReference type="PANTHER" id="PTHR13107">
    <property type="entry name" value="N6-ADENOSINE-METHYLTRANSFERASE NON-CATALYTIC SUBUNIT"/>
    <property type="match status" value="1"/>
</dbReference>
<dbReference type="OMA" id="FNSELYQ"/>
<evidence type="ECO:0000256" key="1">
    <source>
        <dbReference type="ARBA" id="ARBA00004123"/>
    </source>
</evidence>
<protein>
    <recommendedName>
        <fullName evidence="7">Karyogamy protein KAR4</fullName>
    </recommendedName>
</protein>
<dbReference type="FunCoup" id="A3LR14">
    <property type="interactions" value="1100"/>
</dbReference>
<dbReference type="AlphaFoldDB" id="A3LR14"/>
<dbReference type="GO" id="GO:0003729">
    <property type="term" value="F:mRNA binding"/>
    <property type="evidence" value="ECO:0007669"/>
    <property type="project" value="TreeGrafter"/>
</dbReference>
<evidence type="ECO:0000313" key="5">
    <source>
        <dbReference type="EMBL" id="ABN65305.2"/>
    </source>
</evidence>
<keyword evidence="2" id="KW-0539">Nucleus</keyword>
<dbReference type="eggNOG" id="KOG2097">
    <property type="taxonomic scope" value="Eukaryota"/>
</dbReference>
<evidence type="ECO:0000313" key="6">
    <source>
        <dbReference type="Proteomes" id="UP000002258"/>
    </source>
</evidence>
<gene>
    <name evidence="5" type="ORF">PICST_35413</name>
</gene>
<feature type="region of interest" description="Disordered" evidence="4">
    <location>
        <begin position="1"/>
        <end position="66"/>
    </location>
</feature>
<dbReference type="PANTHER" id="PTHR13107:SF0">
    <property type="entry name" value="N6-ADENOSINE-METHYLTRANSFERASE NON-CATALYTIC SUBUNIT"/>
    <property type="match status" value="1"/>
</dbReference>
<keyword evidence="6" id="KW-1185">Reference proteome</keyword>
<dbReference type="RefSeq" id="XP_001383334.2">
    <property type="nucleotide sequence ID" value="XM_001383297.1"/>
</dbReference>
<dbReference type="GO" id="GO:0036396">
    <property type="term" value="C:RNA N6-methyladenosine methyltransferase complex"/>
    <property type="evidence" value="ECO:0007669"/>
    <property type="project" value="TreeGrafter"/>
</dbReference>
<dbReference type="PROSITE" id="PS51592">
    <property type="entry name" value="SAM_MTA70L_2"/>
    <property type="match status" value="1"/>
</dbReference>
<evidence type="ECO:0000256" key="3">
    <source>
        <dbReference type="PROSITE-ProRule" id="PRU00489"/>
    </source>
</evidence>
<dbReference type="EMBL" id="CP000497">
    <property type="protein sequence ID" value="ABN65305.2"/>
    <property type="molecule type" value="Genomic_DNA"/>
</dbReference>
<proteinExistence type="inferred from homology"/>